<dbReference type="Gene3D" id="1.10.10.10">
    <property type="entry name" value="Winged helix-like DNA-binding domain superfamily/Winged helix DNA-binding domain"/>
    <property type="match status" value="1"/>
</dbReference>
<dbReference type="OrthoDB" id="8680240at2"/>
<evidence type="ECO:0000256" key="2">
    <source>
        <dbReference type="ARBA" id="ARBA00023125"/>
    </source>
</evidence>
<keyword evidence="1" id="KW-0805">Transcription regulation</keyword>
<evidence type="ECO:0000256" key="3">
    <source>
        <dbReference type="ARBA" id="ARBA00023163"/>
    </source>
</evidence>
<evidence type="ECO:0000256" key="1">
    <source>
        <dbReference type="ARBA" id="ARBA00023015"/>
    </source>
</evidence>
<dbReference type="PANTHER" id="PTHR43537:SF24">
    <property type="entry name" value="GLUCONATE OPERON TRANSCRIPTIONAL REPRESSOR"/>
    <property type="match status" value="1"/>
</dbReference>
<dbReference type="InterPro" id="IPR000524">
    <property type="entry name" value="Tscrpt_reg_HTH_GntR"/>
</dbReference>
<dbReference type="InterPro" id="IPR036388">
    <property type="entry name" value="WH-like_DNA-bd_sf"/>
</dbReference>
<keyword evidence="3" id="KW-0804">Transcription</keyword>
<dbReference type="CDD" id="cd07377">
    <property type="entry name" value="WHTH_GntR"/>
    <property type="match status" value="1"/>
</dbReference>
<dbReference type="STRING" id="904291.A7J15_12445"/>
<keyword evidence="2" id="KW-0238">DNA-binding</keyword>
<dbReference type="GO" id="GO:0003677">
    <property type="term" value="F:DNA binding"/>
    <property type="evidence" value="ECO:0007669"/>
    <property type="project" value="UniProtKB-KW"/>
</dbReference>
<organism evidence="5 6">
    <name type="scientific">Microbacterium sediminis</name>
    <dbReference type="NCBI Taxonomy" id="904291"/>
    <lineage>
        <taxon>Bacteria</taxon>
        <taxon>Bacillati</taxon>
        <taxon>Actinomycetota</taxon>
        <taxon>Actinomycetes</taxon>
        <taxon>Micrococcales</taxon>
        <taxon>Microbacteriaceae</taxon>
        <taxon>Microbacterium</taxon>
    </lineage>
</organism>
<accession>A0A1B9NI22</accession>
<dbReference type="InterPro" id="IPR036390">
    <property type="entry name" value="WH_DNA-bd_sf"/>
</dbReference>
<evidence type="ECO:0000313" key="5">
    <source>
        <dbReference type="EMBL" id="OCG76226.1"/>
    </source>
</evidence>
<dbReference type="GO" id="GO:0003700">
    <property type="term" value="F:DNA-binding transcription factor activity"/>
    <property type="evidence" value="ECO:0007669"/>
    <property type="project" value="InterPro"/>
</dbReference>
<feature type="domain" description="HTH gntR-type" evidence="4">
    <location>
        <begin position="4"/>
        <end position="71"/>
    </location>
</feature>
<dbReference type="Proteomes" id="UP000093355">
    <property type="component" value="Unassembled WGS sequence"/>
</dbReference>
<dbReference type="PANTHER" id="PTHR43537">
    <property type="entry name" value="TRANSCRIPTIONAL REGULATOR, GNTR FAMILY"/>
    <property type="match status" value="1"/>
</dbReference>
<dbReference type="Pfam" id="PF00392">
    <property type="entry name" value="GntR"/>
    <property type="match status" value="1"/>
</dbReference>
<protein>
    <recommendedName>
        <fullName evidence="4">HTH gntR-type domain-containing protein</fullName>
    </recommendedName>
</protein>
<sequence length="210" mass="21921">MAPTRLPDEIAAQLTDDILEGRLRPGQALNLNELAAALSVSRTPLREAIGQLASLGLVDVEPSRWTRVADITPESTADAAELAAHVGAAIAHAAVPRLASGTSDSTAPARALGDMSSHAHDATRLLLHTDAFLGELAKVGGRRHFARLWEGSRLMIRFHLGGSMPSSRLRDAPAQIARIGNALSARDAEGVATGIRALFVTPPGADPAAD</sequence>
<dbReference type="AlphaFoldDB" id="A0A1B9NI22"/>
<dbReference type="EMBL" id="LXMD01000005">
    <property type="protein sequence ID" value="OCG76226.1"/>
    <property type="molecule type" value="Genomic_DNA"/>
</dbReference>
<dbReference type="PROSITE" id="PS50949">
    <property type="entry name" value="HTH_GNTR"/>
    <property type="match status" value="1"/>
</dbReference>
<dbReference type="SUPFAM" id="SSF46785">
    <property type="entry name" value="Winged helix' DNA-binding domain"/>
    <property type="match status" value="1"/>
</dbReference>
<proteinExistence type="predicted"/>
<evidence type="ECO:0000313" key="6">
    <source>
        <dbReference type="Proteomes" id="UP000093355"/>
    </source>
</evidence>
<evidence type="ECO:0000259" key="4">
    <source>
        <dbReference type="PROSITE" id="PS50949"/>
    </source>
</evidence>
<keyword evidence="6" id="KW-1185">Reference proteome</keyword>
<reference evidence="5 6" key="1">
    <citation type="submission" date="2016-05" db="EMBL/GenBank/DDBJ databases">
        <authorList>
            <person name="Lavstsen T."/>
            <person name="Jespersen J.S."/>
        </authorList>
    </citation>
    <scope>NUCLEOTIDE SEQUENCE [LARGE SCALE GENOMIC DNA]</scope>
    <source>
        <strain evidence="5 6">YLB-01</strain>
    </source>
</reference>
<name>A0A1B9NI22_9MICO</name>
<comment type="caution">
    <text evidence="5">The sequence shown here is derived from an EMBL/GenBank/DDBJ whole genome shotgun (WGS) entry which is preliminary data.</text>
</comment>
<dbReference type="SMART" id="SM00345">
    <property type="entry name" value="HTH_GNTR"/>
    <property type="match status" value="1"/>
</dbReference>
<gene>
    <name evidence="5" type="ORF">A7J15_12445</name>
</gene>